<evidence type="ECO:0000256" key="14">
    <source>
        <dbReference type="PIRNR" id="PIRNR006404"/>
    </source>
</evidence>
<dbReference type="InterPro" id="IPR016483">
    <property type="entry name" value="UCP006404_Pept_M50_CBS"/>
</dbReference>
<evidence type="ECO:0000256" key="17">
    <source>
        <dbReference type="PROSITE-ProRule" id="PRU00703"/>
    </source>
</evidence>
<dbReference type="PANTHER" id="PTHR39188:SF3">
    <property type="entry name" value="STAGE IV SPORULATION PROTEIN FB"/>
    <property type="match status" value="1"/>
</dbReference>
<organism evidence="19 20">
    <name type="scientific">Thermogemmata fonticola</name>
    <dbReference type="NCBI Taxonomy" id="2755323"/>
    <lineage>
        <taxon>Bacteria</taxon>
        <taxon>Pseudomonadati</taxon>
        <taxon>Planctomycetota</taxon>
        <taxon>Planctomycetia</taxon>
        <taxon>Gemmatales</taxon>
        <taxon>Gemmataceae</taxon>
        <taxon>Thermogemmata</taxon>
    </lineage>
</organism>
<dbReference type="InterPro" id="IPR008915">
    <property type="entry name" value="Peptidase_M50"/>
</dbReference>
<evidence type="ECO:0000256" key="13">
    <source>
        <dbReference type="ARBA" id="ARBA00023136"/>
    </source>
</evidence>
<feature type="domain" description="CBS" evidence="18">
    <location>
        <begin position="275"/>
        <end position="333"/>
    </location>
</feature>
<reference evidence="19 20" key="1">
    <citation type="submission" date="2020-07" db="EMBL/GenBank/DDBJ databases">
        <title>Thermogemmata thermophila gen. nov., sp. nov., a novel moderate thermophilic planctomycete from a Kamchatka hot spring.</title>
        <authorList>
            <person name="Elcheninov A.G."/>
            <person name="Podosokorskaya O.A."/>
            <person name="Kovaleva O.L."/>
            <person name="Novikov A."/>
            <person name="Bonch-Osmolovskaya E.A."/>
            <person name="Toshchakov S.V."/>
            <person name="Kublanov I.V."/>
        </authorList>
    </citation>
    <scope>NUCLEOTIDE SEQUENCE [LARGE SCALE GENOMIC DNA]</scope>
    <source>
        <strain evidence="19 20">2918</strain>
    </source>
</reference>
<dbReference type="GO" id="GO:0006508">
    <property type="term" value="P:proteolysis"/>
    <property type="evidence" value="ECO:0007669"/>
    <property type="project" value="UniProtKB-KW"/>
</dbReference>
<sequence>MQGDIYLGRVLGIPFRVHWSWFVAVLLIAWTLADHYFPQMLPEHGEAGRGWFWMWGVAAALGLFVSVLLHELGHALAARFYGIATRGIRLFIFGGVAELGGEPRRPIHEIVIAVAGPAVSVLLILVFSFAVSLVVLGSGLTFVALEDGSGWQLLGGSRWVSAVAALFYYLAMINTVLVLFNLIPAFPLDGGRVLRGVVWLVSGDYLGSTRLAAMVGIGFSWLLFVGGFFLAMLGHFLAGLWFFFLGMFLQNAATSSVAYAQMQQLLRGVRVVDILCRDPIVMPAGLTVREAVELFFLRRPYKAYPVVQADGRFVGMLNLADVQQVEPAQWEQTTVGELAARGERVPAVRLDEPAIRALHKLAESGQSRLPVLENGHLVGLVCRRDLMNYMEIRAGLIAPREWAVSRAEE</sequence>
<proteinExistence type="inferred from homology"/>
<dbReference type="Proteomes" id="UP000542342">
    <property type="component" value="Unassembled WGS sequence"/>
</dbReference>
<dbReference type="SUPFAM" id="SSF54631">
    <property type="entry name" value="CBS-domain pair"/>
    <property type="match status" value="1"/>
</dbReference>
<evidence type="ECO:0000256" key="12">
    <source>
        <dbReference type="ARBA" id="ARBA00023122"/>
    </source>
</evidence>
<evidence type="ECO:0000256" key="7">
    <source>
        <dbReference type="ARBA" id="ARBA00022737"/>
    </source>
</evidence>
<dbReference type="PROSITE" id="PS51371">
    <property type="entry name" value="CBS"/>
    <property type="match status" value="2"/>
</dbReference>
<evidence type="ECO:0000256" key="5">
    <source>
        <dbReference type="ARBA" id="ARBA00022692"/>
    </source>
</evidence>
<feature type="transmembrane region" description="Helical" evidence="14">
    <location>
        <begin position="159"/>
        <end position="183"/>
    </location>
</feature>
<evidence type="ECO:0000256" key="16">
    <source>
        <dbReference type="PIRSR" id="PIRSR006404-2"/>
    </source>
</evidence>
<accession>A0A7V8VFK9</accession>
<dbReference type="GO" id="GO:0046872">
    <property type="term" value="F:metal ion binding"/>
    <property type="evidence" value="ECO:0007669"/>
    <property type="project" value="UniProtKB-UniRule"/>
</dbReference>
<feature type="binding site" evidence="16">
    <location>
        <position position="74"/>
    </location>
    <ligand>
        <name>Zn(2+)</name>
        <dbReference type="ChEBI" id="CHEBI:29105"/>
        <note>catalytic</note>
    </ligand>
</feature>
<evidence type="ECO:0000256" key="2">
    <source>
        <dbReference type="ARBA" id="ARBA00007931"/>
    </source>
</evidence>
<comment type="similarity">
    <text evidence="2 14">Belongs to the peptidase M50B family.</text>
</comment>
<feature type="transmembrane region" description="Helical" evidence="14">
    <location>
        <begin position="111"/>
        <end position="139"/>
    </location>
</feature>
<evidence type="ECO:0000256" key="4">
    <source>
        <dbReference type="ARBA" id="ARBA00022670"/>
    </source>
</evidence>
<keyword evidence="13 14" id="KW-0472">Membrane</keyword>
<feature type="binding site" evidence="16">
    <location>
        <position position="189"/>
    </location>
    <ligand>
        <name>Zn(2+)</name>
        <dbReference type="ChEBI" id="CHEBI:29105"/>
        <note>catalytic</note>
    </ligand>
</feature>
<dbReference type="SMART" id="SM00116">
    <property type="entry name" value="CBS"/>
    <property type="match status" value="2"/>
</dbReference>
<evidence type="ECO:0000256" key="8">
    <source>
        <dbReference type="ARBA" id="ARBA00022801"/>
    </source>
</evidence>
<comment type="cofactor">
    <cofactor evidence="14 16">
        <name>Zn(2+)</name>
        <dbReference type="ChEBI" id="CHEBI:29105"/>
    </cofactor>
    <text evidence="14 16">Binds 1 zinc ion per subunit.</text>
</comment>
<keyword evidence="11 14" id="KW-0482">Metalloprotease</keyword>
<comment type="caution">
    <text evidence="19">The sequence shown here is derived from an EMBL/GenBank/DDBJ whole genome shotgun (WGS) entry which is preliminary data.</text>
</comment>
<keyword evidence="12 17" id="KW-0129">CBS domain</keyword>
<dbReference type="RefSeq" id="WP_194538941.1">
    <property type="nucleotide sequence ID" value="NZ_JACEFB010000011.1"/>
</dbReference>
<evidence type="ECO:0000256" key="9">
    <source>
        <dbReference type="ARBA" id="ARBA00022833"/>
    </source>
</evidence>
<dbReference type="EMBL" id="JACEFB010000011">
    <property type="protein sequence ID" value="MBA2227130.1"/>
    <property type="molecule type" value="Genomic_DNA"/>
</dbReference>
<gene>
    <name evidence="19" type="ORF">H0921_13285</name>
</gene>
<keyword evidence="3 14" id="KW-1003">Cell membrane</keyword>
<keyword evidence="7" id="KW-0677">Repeat</keyword>
<feature type="transmembrane region" description="Helical" evidence="14">
    <location>
        <begin position="19"/>
        <end position="38"/>
    </location>
</feature>
<dbReference type="AlphaFoldDB" id="A0A7V8VFK9"/>
<evidence type="ECO:0000256" key="3">
    <source>
        <dbReference type="ARBA" id="ARBA00022475"/>
    </source>
</evidence>
<dbReference type="CDD" id="cd06164">
    <property type="entry name" value="S2P-M50_SpoIVFB_CBS"/>
    <property type="match status" value="1"/>
</dbReference>
<dbReference type="Gene3D" id="3.10.580.10">
    <property type="entry name" value="CBS-domain"/>
    <property type="match status" value="1"/>
</dbReference>
<evidence type="ECO:0000313" key="19">
    <source>
        <dbReference type="EMBL" id="MBA2227130.1"/>
    </source>
</evidence>
<comment type="subcellular location">
    <subcellularLocation>
        <location evidence="1 14">Cell membrane</location>
        <topology evidence="1 14">Multi-pass membrane protein</topology>
    </subcellularLocation>
</comment>
<protein>
    <recommendedName>
        <fullName evidence="14">Zinc metalloprotease</fullName>
    </recommendedName>
</protein>
<keyword evidence="10 14" id="KW-1133">Transmembrane helix</keyword>
<dbReference type="GO" id="GO:0008237">
    <property type="term" value="F:metallopeptidase activity"/>
    <property type="evidence" value="ECO:0007669"/>
    <property type="project" value="UniProtKB-UniRule"/>
</dbReference>
<feature type="transmembrane region" description="Helical" evidence="14">
    <location>
        <begin position="50"/>
        <end position="70"/>
    </location>
</feature>
<keyword evidence="4 14" id="KW-0645">Protease</keyword>
<keyword evidence="9 14" id="KW-0862">Zinc</keyword>
<evidence type="ECO:0000256" key="15">
    <source>
        <dbReference type="PIRSR" id="PIRSR006404-1"/>
    </source>
</evidence>
<keyword evidence="6 14" id="KW-0479">Metal-binding</keyword>
<feature type="transmembrane region" description="Helical" evidence="14">
    <location>
        <begin position="239"/>
        <end position="260"/>
    </location>
</feature>
<dbReference type="InterPro" id="IPR000644">
    <property type="entry name" value="CBS_dom"/>
</dbReference>
<dbReference type="PANTHER" id="PTHR39188">
    <property type="entry name" value="MEMBRANE-ASSOCIATED ZINC METALLOPROTEASE M50B"/>
    <property type="match status" value="1"/>
</dbReference>
<evidence type="ECO:0000256" key="1">
    <source>
        <dbReference type="ARBA" id="ARBA00004651"/>
    </source>
</evidence>
<evidence type="ECO:0000259" key="18">
    <source>
        <dbReference type="PROSITE" id="PS51371"/>
    </source>
</evidence>
<keyword evidence="8 14" id="KW-0378">Hydrolase</keyword>
<keyword evidence="20" id="KW-1185">Reference proteome</keyword>
<dbReference type="PIRSF" id="PIRSF006404">
    <property type="entry name" value="UCP006404_Pept_M50_CBS"/>
    <property type="match status" value="1"/>
</dbReference>
<dbReference type="InterPro" id="IPR046342">
    <property type="entry name" value="CBS_dom_sf"/>
</dbReference>
<feature type="domain" description="CBS" evidence="18">
    <location>
        <begin position="339"/>
        <end position="397"/>
    </location>
</feature>
<evidence type="ECO:0000256" key="11">
    <source>
        <dbReference type="ARBA" id="ARBA00023049"/>
    </source>
</evidence>
<feature type="active site" evidence="15">
    <location>
        <position position="71"/>
    </location>
</feature>
<feature type="binding site" evidence="16">
    <location>
        <position position="70"/>
    </location>
    <ligand>
        <name>Zn(2+)</name>
        <dbReference type="ChEBI" id="CHEBI:29105"/>
        <note>catalytic</note>
    </ligand>
</feature>
<keyword evidence="5 14" id="KW-0812">Transmembrane</keyword>
<dbReference type="Pfam" id="PF00571">
    <property type="entry name" value="CBS"/>
    <property type="match status" value="2"/>
</dbReference>
<name>A0A7V8VFK9_9BACT</name>
<evidence type="ECO:0000256" key="6">
    <source>
        <dbReference type="ARBA" id="ARBA00022723"/>
    </source>
</evidence>
<evidence type="ECO:0000313" key="20">
    <source>
        <dbReference type="Proteomes" id="UP000542342"/>
    </source>
</evidence>
<feature type="transmembrane region" description="Helical" evidence="14">
    <location>
        <begin position="211"/>
        <end position="233"/>
    </location>
</feature>
<dbReference type="GO" id="GO:0005886">
    <property type="term" value="C:plasma membrane"/>
    <property type="evidence" value="ECO:0007669"/>
    <property type="project" value="UniProtKB-SubCell"/>
</dbReference>
<evidence type="ECO:0000256" key="10">
    <source>
        <dbReference type="ARBA" id="ARBA00022989"/>
    </source>
</evidence>
<dbReference type="Pfam" id="PF02163">
    <property type="entry name" value="Peptidase_M50"/>
    <property type="match status" value="1"/>
</dbReference>